<dbReference type="Proteomes" id="UP000245626">
    <property type="component" value="Unassembled WGS sequence"/>
</dbReference>
<dbReference type="EMBL" id="KZ820208">
    <property type="protein sequence ID" value="PWN48411.1"/>
    <property type="molecule type" value="Genomic_DNA"/>
</dbReference>
<gene>
    <name evidence="1" type="ORF">IE53DRAFT_389397</name>
</gene>
<protein>
    <submittedName>
        <fullName evidence="1">Uncharacterized protein</fullName>
    </submittedName>
</protein>
<evidence type="ECO:0000313" key="1">
    <source>
        <dbReference type="EMBL" id="PWN48411.1"/>
    </source>
</evidence>
<proteinExistence type="predicted"/>
<organism evidence="1 2">
    <name type="scientific">Violaceomyces palustris</name>
    <dbReference type="NCBI Taxonomy" id="1673888"/>
    <lineage>
        <taxon>Eukaryota</taxon>
        <taxon>Fungi</taxon>
        <taxon>Dikarya</taxon>
        <taxon>Basidiomycota</taxon>
        <taxon>Ustilaginomycotina</taxon>
        <taxon>Ustilaginomycetes</taxon>
        <taxon>Violaceomycetales</taxon>
        <taxon>Violaceomycetaceae</taxon>
        <taxon>Violaceomyces</taxon>
    </lineage>
</organism>
<sequence length="587" mass="64836">MEMDISDQRDLVDTSLPEMDDDLQHRQTPHYRHQQNQGQLPPSHLGHGYSGAASHLADLSHSSEPPSFASTSYLEPNRISSTFLRSDDQSRSSSFPVPRLADPQLMSELPSTDPLSQLVQKHIPPHLRPQRNPRPSWSEDDTIQSSISTNSWRKLALLSKSNILQSSASSSSVGLVQVLEWWNLRLYSLCRLRLYKLMRTELVELWSVLESTDLPDHENGMEASKSEEAPFFPEEQADGDTTIGTVSTAFSAAGTGGGLGESIPASSSKGESGWRPTRTRDPARSHRARIKTLSQSPLVPFSLRVLKAREPKFRGDHRSAIESSTELIAYCKGWIRTWKRILRRVEEGGGAGEGVHAASSRSEVVRQMRIWKDRAIRVGIMVAAMLVEAKDYPSAIDLLEPLLSDTSVASSKDPYLLSSLARLYLNLGSLGLAGELFEKARRLGPTEMVSAEEIRELGLRNDALLHVFRGDFAKAEECLRECLQPTKAAGDGGETDFGTMNDTLGSTLNNLALSIFYQGQLEEPIRILESHLSESPSTASSNESFIFNLSTLHELRSEDSLSDKRRLLSVVAQWAGEGMGSSCLKLG</sequence>
<reference evidence="1 2" key="1">
    <citation type="journal article" date="2018" name="Mol. Biol. Evol.">
        <title>Broad Genomic Sampling Reveals a Smut Pathogenic Ancestry of the Fungal Clade Ustilaginomycotina.</title>
        <authorList>
            <person name="Kijpornyongpan T."/>
            <person name="Mondo S.J."/>
            <person name="Barry K."/>
            <person name="Sandor L."/>
            <person name="Lee J."/>
            <person name="Lipzen A."/>
            <person name="Pangilinan J."/>
            <person name="LaButti K."/>
            <person name="Hainaut M."/>
            <person name="Henrissat B."/>
            <person name="Grigoriev I.V."/>
            <person name="Spatafora J.W."/>
            <person name="Aime M.C."/>
        </authorList>
    </citation>
    <scope>NUCLEOTIDE SEQUENCE [LARGE SCALE GENOMIC DNA]</scope>
    <source>
        <strain evidence="1 2">SA 807</strain>
    </source>
</reference>
<name>A0ACD0NRI4_9BASI</name>
<evidence type="ECO:0000313" key="2">
    <source>
        <dbReference type="Proteomes" id="UP000245626"/>
    </source>
</evidence>
<accession>A0ACD0NRI4</accession>
<keyword evidence="2" id="KW-1185">Reference proteome</keyword>